<comment type="cofactor">
    <cofactor evidence="1">
        <name>Mg(2+)</name>
        <dbReference type="ChEBI" id="CHEBI:18420"/>
    </cofactor>
</comment>
<reference evidence="7 8" key="1">
    <citation type="submission" date="2017-08" db="EMBL/GenBank/DDBJ databases">
        <title>Virgibacillus indicus sp. nov. and Virgibacillus profoundi sp. nov, two moderately halophilic bacteria isolated from marine sediment by using the Microfluidic Streak Plate.</title>
        <authorList>
            <person name="Xu B."/>
            <person name="Hu B."/>
            <person name="Wang J."/>
            <person name="Zhu Y."/>
            <person name="Huang L."/>
            <person name="Du W."/>
            <person name="Huang Y."/>
        </authorList>
    </citation>
    <scope>NUCLEOTIDE SEQUENCE [LARGE SCALE GENOMIC DNA]</scope>
    <source>
        <strain evidence="7 8">IO3-P3-H5</strain>
    </source>
</reference>
<sequence>MNEMLLNNADAGYLLAEKKAADYFNILNERVSQYTYIPVLTDDFNSWKQQHMPRFSFFPFLANLKKSPDTKDYHQYIRWMDKTGKLDDYLDRSISYIFMRDLGKALDTPEMKSRVQRSVDRLKNHLTKKDRVDREEQTFSMAGLYRFAEKEGVEPTLIWVMEKLKKVSSNIPDGMNATEAQRKLIKIIAGVVMQVMEEMGDETPARERKERLEKAIRLGYCYGLTYPFIDDLLDANILSPDEEKQYSDLIRTSLITGEVPDLGVWTGNNKELIVYIHAELREAFLYIKDHQNPDTRDDFLGQSYVFFKSQEVDRAKDLSNGNYTNEELFIPVIMKAASSRLIVRAIIRASEDEGIDSRTFYYGIYNQLADDFADMFEDTKQGGVTPYTYYLKYHDTRPNLINPFEMYWAVIAYLIHDLYDSDPKTCEVILDRAINGLKRYKVRMGTEKYKEVMAIFTSGIPEFNNLIQYMVRKAVDVEFFDKLVRDHMIADLKKERKEQENFIDTVKSVRDEINENLSISQNEQESFIKVPIMDAANYSLEGDGKRLRPIMAWVMGVNEYGLDQTAIVPLLKSLEYMHTASLVFDDLPSQDDAPIRRGRETVHEVYNHAIGELTGLFLTQKAVEEQSLLESFDSRAVLRLVRYSAKMTAEMCKGQAMDLDSKGKQLTLEELNTICFYKTGKAFEASLIMPAILADKDESEMEVLKKFAYHAGIAFQIKDDLLDVEGDLDLLGKPVLKDAENNRSTFVSVLGVKHAKKAMWDHYSLAIESLQSLPQKDSFLKHLMNYIVNRDS</sequence>
<dbReference type="GO" id="GO:0046872">
    <property type="term" value="F:metal ion binding"/>
    <property type="evidence" value="ECO:0007669"/>
    <property type="project" value="UniProtKB-KW"/>
</dbReference>
<keyword evidence="8" id="KW-1185">Reference proteome</keyword>
<dbReference type="GO" id="GO:0008299">
    <property type="term" value="P:isoprenoid biosynthetic process"/>
    <property type="evidence" value="ECO:0007669"/>
    <property type="project" value="UniProtKB-KW"/>
</dbReference>
<dbReference type="SFLD" id="SFLDS00005">
    <property type="entry name" value="Isoprenoid_Synthase_Type_I"/>
    <property type="match status" value="1"/>
</dbReference>
<keyword evidence="5" id="KW-0460">Magnesium</keyword>
<dbReference type="InterPro" id="IPR008949">
    <property type="entry name" value="Isoprenoid_synthase_dom_sf"/>
</dbReference>
<dbReference type="InterPro" id="IPR033749">
    <property type="entry name" value="Polyprenyl_synt_CS"/>
</dbReference>
<evidence type="ECO:0000256" key="4">
    <source>
        <dbReference type="ARBA" id="ARBA00022723"/>
    </source>
</evidence>
<evidence type="ECO:0000256" key="5">
    <source>
        <dbReference type="ARBA" id="ARBA00022842"/>
    </source>
</evidence>
<evidence type="ECO:0000313" key="7">
    <source>
        <dbReference type="EMBL" id="PAV28058.1"/>
    </source>
</evidence>
<comment type="caution">
    <text evidence="7">The sequence shown here is derived from an EMBL/GenBank/DDBJ whole genome shotgun (WGS) entry which is preliminary data.</text>
</comment>
<keyword evidence="3 7" id="KW-0808">Transferase</keyword>
<keyword evidence="6" id="KW-0414">Isoprene biosynthesis</keyword>
<dbReference type="CDD" id="cd00685">
    <property type="entry name" value="Trans_IPPS_HT"/>
    <property type="match status" value="1"/>
</dbReference>
<evidence type="ECO:0000256" key="2">
    <source>
        <dbReference type="ARBA" id="ARBA00006706"/>
    </source>
</evidence>
<evidence type="ECO:0000256" key="1">
    <source>
        <dbReference type="ARBA" id="ARBA00001946"/>
    </source>
</evidence>
<dbReference type="RefSeq" id="WP_095656986.1">
    <property type="nucleotide sequence ID" value="NZ_NPOA01000015.1"/>
</dbReference>
<dbReference type="OrthoDB" id="9805316at2"/>
<accession>A0A2A2I9L2</accession>
<evidence type="ECO:0000256" key="3">
    <source>
        <dbReference type="ARBA" id="ARBA00022679"/>
    </source>
</evidence>
<dbReference type="EMBL" id="NPOA01000015">
    <property type="protein sequence ID" value="PAV28058.1"/>
    <property type="molecule type" value="Genomic_DNA"/>
</dbReference>
<dbReference type="AlphaFoldDB" id="A0A2A2I9L2"/>
<protein>
    <submittedName>
        <fullName evidence="7">Geranyl transferase</fullName>
    </submittedName>
</protein>
<evidence type="ECO:0000256" key="6">
    <source>
        <dbReference type="ARBA" id="ARBA00023229"/>
    </source>
</evidence>
<dbReference type="Proteomes" id="UP000218887">
    <property type="component" value="Unassembled WGS sequence"/>
</dbReference>
<dbReference type="Gene3D" id="1.10.600.10">
    <property type="entry name" value="Farnesyl Diphosphate Synthase"/>
    <property type="match status" value="1"/>
</dbReference>
<dbReference type="PROSITE" id="PS00723">
    <property type="entry name" value="POLYPRENYL_SYNTHASE_1"/>
    <property type="match status" value="1"/>
</dbReference>
<gene>
    <name evidence="7" type="ORF">CIL05_18275</name>
</gene>
<dbReference type="PANTHER" id="PTHR43281:SF1">
    <property type="entry name" value="FARNESYL DIPHOSPHATE SYNTHASE"/>
    <property type="match status" value="1"/>
</dbReference>
<dbReference type="Pfam" id="PF00348">
    <property type="entry name" value="polyprenyl_synt"/>
    <property type="match status" value="1"/>
</dbReference>
<evidence type="ECO:0000313" key="8">
    <source>
        <dbReference type="Proteomes" id="UP000218887"/>
    </source>
</evidence>
<dbReference type="PANTHER" id="PTHR43281">
    <property type="entry name" value="FARNESYL DIPHOSPHATE SYNTHASE"/>
    <property type="match status" value="1"/>
</dbReference>
<organism evidence="7 8">
    <name type="scientific">Virgibacillus profundi</name>
    <dbReference type="NCBI Taxonomy" id="2024555"/>
    <lineage>
        <taxon>Bacteria</taxon>
        <taxon>Bacillati</taxon>
        <taxon>Bacillota</taxon>
        <taxon>Bacilli</taxon>
        <taxon>Bacillales</taxon>
        <taxon>Bacillaceae</taxon>
        <taxon>Virgibacillus</taxon>
    </lineage>
</organism>
<dbReference type="SUPFAM" id="SSF48576">
    <property type="entry name" value="Terpenoid synthases"/>
    <property type="match status" value="1"/>
</dbReference>
<dbReference type="InterPro" id="IPR000092">
    <property type="entry name" value="Polyprenyl_synt"/>
</dbReference>
<name>A0A2A2I9L2_9BACI</name>
<comment type="similarity">
    <text evidence="2">Belongs to the FPP/GGPP synthase family.</text>
</comment>
<proteinExistence type="inferred from homology"/>
<dbReference type="GO" id="GO:0004659">
    <property type="term" value="F:prenyltransferase activity"/>
    <property type="evidence" value="ECO:0007669"/>
    <property type="project" value="InterPro"/>
</dbReference>
<keyword evidence="4" id="KW-0479">Metal-binding</keyword>